<sequence length="114" mass="12587">MKYSVSEKYNCLIIELKGNVMGGPDAETFRDELHKLVEEGKKEVIVDLGKVKFMNSSGLGILIGGLTTMKNAGGELVICQADKKIESLLMVTQLIKVFNHFRTLDEAIAHFGND</sequence>
<reference evidence="5" key="1">
    <citation type="journal article" date="2019" name="Int. J. Syst. Evol. Microbiol.">
        <title>The Global Catalogue of Microorganisms (GCM) 10K type strain sequencing project: providing services to taxonomists for standard genome sequencing and annotation.</title>
        <authorList>
            <consortium name="The Broad Institute Genomics Platform"/>
            <consortium name="The Broad Institute Genome Sequencing Center for Infectious Disease"/>
            <person name="Wu L."/>
            <person name="Ma J."/>
        </authorList>
    </citation>
    <scope>NUCLEOTIDE SEQUENCE [LARGE SCALE GENOMIC DNA]</scope>
    <source>
        <strain evidence="5">KCTC 52042</strain>
    </source>
</reference>
<dbReference type="Proteomes" id="UP001597460">
    <property type="component" value="Unassembled WGS sequence"/>
</dbReference>
<dbReference type="InterPro" id="IPR036513">
    <property type="entry name" value="STAS_dom_sf"/>
</dbReference>
<dbReference type="PROSITE" id="PS50801">
    <property type="entry name" value="STAS"/>
    <property type="match status" value="1"/>
</dbReference>
<evidence type="ECO:0000313" key="5">
    <source>
        <dbReference type="Proteomes" id="UP001597460"/>
    </source>
</evidence>
<dbReference type="EMBL" id="JBHULI010000003">
    <property type="protein sequence ID" value="MFD2531465.1"/>
    <property type="molecule type" value="Genomic_DNA"/>
</dbReference>
<name>A0ABW5JGC0_9BACT</name>
<dbReference type="PANTHER" id="PTHR33495:SF2">
    <property type="entry name" value="ANTI-SIGMA FACTOR ANTAGONIST TM_1081-RELATED"/>
    <property type="match status" value="1"/>
</dbReference>
<comment type="similarity">
    <text evidence="1 2">Belongs to the anti-sigma-factor antagonist family.</text>
</comment>
<dbReference type="InterPro" id="IPR003658">
    <property type="entry name" value="Anti-sigma_ant"/>
</dbReference>
<evidence type="ECO:0000256" key="2">
    <source>
        <dbReference type="RuleBase" id="RU003749"/>
    </source>
</evidence>
<gene>
    <name evidence="4" type="ORF">ACFSVN_03295</name>
</gene>
<dbReference type="Gene3D" id="3.30.750.24">
    <property type="entry name" value="STAS domain"/>
    <property type="match status" value="1"/>
</dbReference>
<keyword evidence="5" id="KW-1185">Reference proteome</keyword>
<protein>
    <recommendedName>
        <fullName evidence="2">Anti-sigma factor antagonist</fullName>
    </recommendedName>
</protein>
<comment type="caution">
    <text evidence="4">The sequence shown here is derived from an EMBL/GenBank/DDBJ whole genome shotgun (WGS) entry which is preliminary data.</text>
</comment>
<dbReference type="RefSeq" id="WP_390298567.1">
    <property type="nucleotide sequence ID" value="NZ_JBHULI010000003.1"/>
</dbReference>
<proteinExistence type="inferred from homology"/>
<feature type="domain" description="STAS" evidence="3">
    <location>
        <begin position="25"/>
        <end position="111"/>
    </location>
</feature>
<evidence type="ECO:0000259" key="3">
    <source>
        <dbReference type="PROSITE" id="PS50801"/>
    </source>
</evidence>
<dbReference type="InterPro" id="IPR002645">
    <property type="entry name" value="STAS_dom"/>
</dbReference>
<dbReference type="Pfam" id="PF01740">
    <property type="entry name" value="STAS"/>
    <property type="match status" value="1"/>
</dbReference>
<dbReference type="SUPFAM" id="SSF52091">
    <property type="entry name" value="SpoIIaa-like"/>
    <property type="match status" value="1"/>
</dbReference>
<dbReference type="CDD" id="cd07043">
    <property type="entry name" value="STAS_anti-anti-sigma_factors"/>
    <property type="match status" value="1"/>
</dbReference>
<evidence type="ECO:0000313" key="4">
    <source>
        <dbReference type="EMBL" id="MFD2531465.1"/>
    </source>
</evidence>
<evidence type="ECO:0000256" key="1">
    <source>
        <dbReference type="ARBA" id="ARBA00009013"/>
    </source>
</evidence>
<organism evidence="4 5">
    <name type="scientific">Gracilimonas halophila</name>
    <dbReference type="NCBI Taxonomy" id="1834464"/>
    <lineage>
        <taxon>Bacteria</taxon>
        <taxon>Pseudomonadati</taxon>
        <taxon>Balneolota</taxon>
        <taxon>Balneolia</taxon>
        <taxon>Balneolales</taxon>
        <taxon>Balneolaceae</taxon>
        <taxon>Gracilimonas</taxon>
    </lineage>
</organism>
<dbReference type="NCBIfam" id="TIGR00377">
    <property type="entry name" value="ant_ant_sig"/>
    <property type="match status" value="1"/>
</dbReference>
<accession>A0ABW5JGC0</accession>
<dbReference type="PANTHER" id="PTHR33495">
    <property type="entry name" value="ANTI-SIGMA FACTOR ANTAGONIST TM_1081-RELATED-RELATED"/>
    <property type="match status" value="1"/>
</dbReference>